<dbReference type="InterPro" id="IPR035906">
    <property type="entry name" value="MetI-like_sf"/>
</dbReference>
<evidence type="ECO:0000259" key="8">
    <source>
        <dbReference type="PROSITE" id="PS50928"/>
    </source>
</evidence>
<accession>A0A3S9SZW2</accession>
<dbReference type="PANTHER" id="PTHR43163">
    <property type="entry name" value="DIPEPTIDE TRANSPORT SYSTEM PERMEASE PROTEIN DPPB-RELATED"/>
    <property type="match status" value="1"/>
</dbReference>
<keyword evidence="4 7" id="KW-0812">Transmembrane</keyword>
<dbReference type="SUPFAM" id="SSF161098">
    <property type="entry name" value="MetI-like"/>
    <property type="match status" value="1"/>
</dbReference>
<dbReference type="OrthoDB" id="9773221at2"/>
<feature type="transmembrane region" description="Helical" evidence="7">
    <location>
        <begin position="277"/>
        <end position="303"/>
    </location>
</feature>
<proteinExistence type="inferred from homology"/>
<keyword evidence="5 7" id="KW-1133">Transmembrane helix</keyword>
<dbReference type="AlphaFoldDB" id="A0A3S9SZW2"/>
<evidence type="ECO:0000256" key="4">
    <source>
        <dbReference type="ARBA" id="ARBA00022692"/>
    </source>
</evidence>
<evidence type="ECO:0000256" key="2">
    <source>
        <dbReference type="ARBA" id="ARBA00022448"/>
    </source>
</evidence>
<dbReference type="InterPro" id="IPR000515">
    <property type="entry name" value="MetI-like"/>
</dbReference>
<dbReference type="CDD" id="cd06261">
    <property type="entry name" value="TM_PBP2"/>
    <property type="match status" value="1"/>
</dbReference>
<dbReference type="Gene3D" id="1.10.3720.10">
    <property type="entry name" value="MetI-like"/>
    <property type="match status" value="1"/>
</dbReference>
<dbReference type="RefSeq" id="WP_127017049.1">
    <property type="nucleotide sequence ID" value="NZ_CP016379.1"/>
</dbReference>
<feature type="transmembrane region" description="Helical" evidence="7">
    <location>
        <begin position="130"/>
        <end position="159"/>
    </location>
</feature>
<dbReference type="PROSITE" id="PS50928">
    <property type="entry name" value="ABC_TM1"/>
    <property type="match status" value="1"/>
</dbReference>
<dbReference type="InterPro" id="IPR045621">
    <property type="entry name" value="BPD_transp_1_N"/>
</dbReference>
<evidence type="ECO:0000313" key="10">
    <source>
        <dbReference type="Proteomes" id="UP000267250"/>
    </source>
</evidence>
<gene>
    <name evidence="9" type="ORF">BBF96_10090</name>
</gene>
<keyword evidence="2 7" id="KW-0813">Transport</keyword>
<evidence type="ECO:0000256" key="7">
    <source>
        <dbReference type="RuleBase" id="RU363032"/>
    </source>
</evidence>
<name>A0A3S9SZW2_9FIRM</name>
<feature type="transmembrane region" description="Helical" evidence="7">
    <location>
        <begin position="171"/>
        <end position="192"/>
    </location>
</feature>
<evidence type="ECO:0000256" key="5">
    <source>
        <dbReference type="ARBA" id="ARBA00022989"/>
    </source>
</evidence>
<keyword evidence="3" id="KW-1003">Cell membrane</keyword>
<feature type="transmembrane region" description="Helical" evidence="7">
    <location>
        <begin position="231"/>
        <end position="257"/>
    </location>
</feature>
<dbReference type="KEGG" id="aft:BBF96_10090"/>
<protein>
    <submittedName>
        <fullName evidence="9">Peptide ABC transporter permease</fullName>
    </submittedName>
</protein>
<reference evidence="9 10" key="1">
    <citation type="submission" date="2016-07" db="EMBL/GenBank/DDBJ databases">
        <title>Genome and transcriptome analysis of iron-reducing fermentative bacteria Anoxybacter fermentans.</title>
        <authorList>
            <person name="Zeng X."/>
            <person name="Shao Z."/>
        </authorList>
    </citation>
    <scope>NUCLEOTIDE SEQUENCE [LARGE SCALE GENOMIC DNA]</scope>
    <source>
        <strain evidence="9 10">DY22613</strain>
    </source>
</reference>
<feature type="domain" description="ABC transmembrane type-1" evidence="8">
    <location>
        <begin position="95"/>
        <end position="296"/>
    </location>
</feature>
<dbReference type="Pfam" id="PF00528">
    <property type="entry name" value="BPD_transp_1"/>
    <property type="match status" value="1"/>
</dbReference>
<organism evidence="9 10">
    <name type="scientific">Anoxybacter fermentans</name>
    <dbReference type="NCBI Taxonomy" id="1323375"/>
    <lineage>
        <taxon>Bacteria</taxon>
        <taxon>Bacillati</taxon>
        <taxon>Bacillota</taxon>
        <taxon>Clostridia</taxon>
        <taxon>Halanaerobiales</taxon>
        <taxon>Anoxybacter</taxon>
    </lineage>
</organism>
<keyword evidence="6 7" id="KW-0472">Membrane</keyword>
<dbReference type="EMBL" id="CP016379">
    <property type="protein sequence ID" value="AZR73702.1"/>
    <property type="molecule type" value="Genomic_DNA"/>
</dbReference>
<dbReference type="PANTHER" id="PTHR43163:SF6">
    <property type="entry name" value="DIPEPTIDE TRANSPORT SYSTEM PERMEASE PROTEIN DPPB-RELATED"/>
    <property type="match status" value="1"/>
</dbReference>
<evidence type="ECO:0000313" key="9">
    <source>
        <dbReference type="EMBL" id="AZR73702.1"/>
    </source>
</evidence>
<evidence type="ECO:0000256" key="6">
    <source>
        <dbReference type="ARBA" id="ARBA00023136"/>
    </source>
</evidence>
<comment type="subcellular location">
    <subcellularLocation>
        <location evidence="1 7">Cell membrane</location>
        <topology evidence="1 7">Multi-pass membrane protein</topology>
    </subcellularLocation>
</comment>
<feature type="transmembrane region" description="Helical" evidence="7">
    <location>
        <begin position="9"/>
        <end position="30"/>
    </location>
</feature>
<sequence length="310" mass="34125">MFTYLIRRLLGAIPVILGVILVVFILTTIIPGDPALIMSGQRGDPETIERIREEMGLNDPLHIQLLNFYKSVLTGNLGRSYVNNMTVLEAIGQRLPYTAALAFVAMSIAIIFGILAGVISATKQYSVFDYFAMIFSLLGISAPSFFVGIVCILVFIVWLRWIPGTGTGNGGIFSIYIILPAVTLGYRLLALIARLTRSTMLEVIRQDYITTARAKGVRETIVIFKHALKNALIPVVTIVGLQTASVLGGVIVTEQIFSWPGIGRLSINAVIRRDFPVIRGVVLFMALTFVVVNILVDLSYGFLDPRIRYD</sequence>
<dbReference type="GO" id="GO:0055085">
    <property type="term" value="P:transmembrane transport"/>
    <property type="evidence" value="ECO:0007669"/>
    <property type="project" value="InterPro"/>
</dbReference>
<feature type="transmembrane region" description="Helical" evidence="7">
    <location>
        <begin position="95"/>
        <end position="118"/>
    </location>
</feature>
<dbReference type="GO" id="GO:0005886">
    <property type="term" value="C:plasma membrane"/>
    <property type="evidence" value="ECO:0007669"/>
    <property type="project" value="UniProtKB-SubCell"/>
</dbReference>
<comment type="similarity">
    <text evidence="7">Belongs to the binding-protein-dependent transport system permease family.</text>
</comment>
<dbReference type="Pfam" id="PF19300">
    <property type="entry name" value="BPD_transp_1_N"/>
    <property type="match status" value="1"/>
</dbReference>
<evidence type="ECO:0000256" key="1">
    <source>
        <dbReference type="ARBA" id="ARBA00004651"/>
    </source>
</evidence>
<dbReference type="Proteomes" id="UP000267250">
    <property type="component" value="Chromosome"/>
</dbReference>
<evidence type="ECO:0000256" key="3">
    <source>
        <dbReference type="ARBA" id="ARBA00022475"/>
    </source>
</evidence>
<keyword evidence="10" id="KW-1185">Reference proteome</keyword>